<dbReference type="InterPro" id="IPR018739">
    <property type="entry name" value="DUF2281"/>
</dbReference>
<dbReference type="Proteomes" id="UP001597118">
    <property type="component" value="Unassembled WGS sequence"/>
</dbReference>
<reference evidence="3" key="1">
    <citation type="journal article" date="2019" name="Int. J. Syst. Evol. Microbiol.">
        <title>The Global Catalogue of Microorganisms (GCM) 10K type strain sequencing project: providing services to taxonomists for standard genome sequencing and annotation.</title>
        <authorList>
            <consortium name="The Broad Institute Genomics Platform"/>
            <consortium name="The Broad Institute Genome Sequencing Center for Infectious Disease"/>
            <person name="Wu L."/>
            <person name="Ma J."/>
        </authorList>
    </citation>
    <scope>NUCLEOTIDE SEQUENCE [LARGE SCALE GENOMIC DNA]</scope>
    <source>
        <strain evidence="3">CCUG 53762</strain>
    </source>
</reference>
<dbReference type="EMBL" id="JBHUDG010000004">
    <property type="protein sequence ID" value="MFD1629399.1"/>
    <property type="molecule type" value="Genomic_DNA"/>
</dbReference>
<gene>
    <name evidence="2" type="ORF">ACFSAH_05875</name>
</gene>
<evidence type="ECO:0000313" key="3">
    <source>
        <dbReference type="Proteomes" id="UP001597118"/>
    </source>
</evidence>
<accession>A0ABW4IAQ8</accession>
<feature type="domain" description="DUF2281" evidence="1">
    <location>
        <begin position="6"/>
        <end position="69"/>
    </location>
</feature>
<evidence type="ECO:0000259" key="1">
    <source>
        <dbReference type="Pfam" id="PF10047"/>
    </source>
</evidence>
<proteinExistence type="predicted"/>
<evidence type="ECO:0000313" key="2">
    <source>
        <dbReference type="EMBL" id="MFD1629399.1"/>
    </source>
</evidence>
<sequence>MDSLFLYKKLSALPAAMKQEVADFIELLESKAKKKQNKNLGPKPKFGSAKGLFTIEKGFEEPLDDFKEYYK</sequence>
<keyword evidence="3" id="KW-1185">Reference proteome</keyword>
<protein>
    <submittedName>
        <fullName evidence="2">DUF2281 domain-containing protein</fullName>
    </submittedName>
</protein>
<name>A0ABW4IAQ8_9SPHI</name>
<comment type="caution">
    <text evidence="2">The sequence shown here is derived from an EMBL/GenBank/DDBJ whole genome shotgun (WGS) entry which is preliminary data.</text>
</comment>
<organism evidence="2 3">
    <name type="scientific">Pseudopedobacter beijingensis</name>
    <dbReference type="NCBI Taxonomy" id="1207056"/>
    <lineage>
        <taxon>Bacteria</taxon>
        <taxon>Pseudomonadati</taxon>
        <taxon>Bacteroidota</taxon>
        <taxon>Sphingobacteriia</taxon>
        <taxon>Sphingobacteriales</taxon>
        <taxon>Sphingobacteriaceae</taxon>
        <taxon>Pseudopedobacter</taxon>
    </lineage>
</organism>
<dbReference type="Pfam" id="PF10047">
    <property type="entry name" value="DUF2281"/>
    <property type="match status" value="1"/>
</dbReference>
<dbReference type="RefSeq" id="WP_379661778.1">
    <property type="nucleotide sequence ID" value="NZ_JBHUDG010000004.1"/>
</dbReference>